<dbReference type="InParanoid" id="A0A0C3KR25"/>
<feature type="non-terminal residue" evidence="1">
    <location>
        <position position="1"/>
    </location>
</feature>
<keyword evidence="2" id="KW-1185">Reference proteome</keyword>
<dbReference type="Proteomes" id="UP000054217">
    <property type="component" value="Unassembled WGS sequence"/>
</dbReference>
<gene>
    <name evidence="1" type="ORF">M404DRAFT_125095</name>
</gene>
<organism evidence="1 2">
    <name type="scientific">Pisolithus tinctorius Marx 270</name>
    <dbReference type="NCBI Taxonomy" id="870435"/>
    <lineage>
        <taxon>Eukaryota</taxon>
        <taxon>Fungi</taxon>
        <taxon>Dikarya</taxon>
        <taxon>Basidiomycota</taxon>
        <taxon>Agaricomycotina</taxon>
        <taxon>Agaricomycetes</taxon>
        <taxon>Agaricomycetidae</taxon>
        <taxon>Boletales</taxon>
        <taxon>Sclerodermatineae</taxon>
        <taxon>Pisolithaceae</taxon>
        <taxon>Pisolithus</taxon>
    </lineage>
</organism>
<proteinExistence type="predicted"/>
<reference evidence="1 2" key="1">
    <citation type="submission" date="2014-04" db="EMBL/GenBank/DDBJ databases">
        <authorList>
            <consortium name="DOE Joint Genome Institute"/>
            <person name="Kuo A."/>
            <person name="Kohler A."/>
            <person name="Costa M.D."/>
            <person name="Nagy L.G."/>
            <person name="Floudas D."/>
            <person name="Copeland A."/>
            <person name="Barry K.W."/>
            <person name="Cichocki N."/>
            <person name="Veneault-Fourrey C."/>
            <person name="LaButti K."/>
            <person name="Lindquist E.A."/>
            <person name="Lipzen A."/>
            <person name="Lundell T."/>
            <person name="Morin E."/>
            <person name="Murat C."/>
            <person name="Sun H."/>
            <person name="Tunlid A."/>
            <person name="Henrissat B."/>
            <person name="Grigoriev I.V."/>
            <person name="Hibbett D.S."/>
            <person name="Martin F."/>
            <person name="Nordberg H.P."/>
            <person name="Cantor M.N."/>
            <person name="Hua S.X."/>
        </authorList>
    </citation>
    <scope>NUCLEOTIDE SEQUENCE [LARGE SCALE GENOMIC DNA]</scope>
    <source>
        <strain evidence="1 2">Marx 270</strain>
    </source>
</reference>
<dbReference type="AlphaFoldDB" id="A0A0C3KR25"/>
<evidence type="ECO:0000313" key="1">
    <source>
        <dbReference type="EMBL" id="KIO11982.1"/>
    </source>
</evidence>
<accession>A0A0C3KR25</accession>
<reference evidence="2" key="2">
    <citation type="submission" date="2015-01" db="EMBL/GenBank/DDBJ databases">
        <title>Evolutionary Origins and Diversification of the Mycorrhizal Mutualists.</title>
        <authorList>
            <consortium name="DOE Joint Genome Institute"/>
            <consortium name="Mycorrhizal Genomics Consortium"/>
            <person name="Kohler A."/>
            <person name="Kuo A."/>
            <person name="Nagy L.G."/>
            <person name="Floudas D."/>
            <person name="Copeland A."/>
            <person name="Barry K.W."/>
            <person name="Cichocki N."/>
            <person name="Veneault-Fourrey C."/>
            <person name="LaButti K."/>
            <person name="Lindquist E.A."/>
            <person name="Lipzen A."/>
            <person name="Lundell T."/>
            <person name="Morin E."/>
            <person name="Murat C."/>
            <person name="Riley R."/>
            <person name="Ohm R."/>
            <person name="Sun H."/>
            <person name="Tunlid A."/>
            <person name="Henrissat B."/>
            <person name="Grigoriev I.V."/>
            <person name="Hibbett D.S."/>
            <person name="Martin F."/>
        </authorList>
    </citation>
    <scope>NUCLEOTIDE SEQUENCE [LARGE SCALE GENOMIC DNA]</scope>
    <source>
        <strain evidence="2">Marx 270</strain>
    </source>
</reference>
<sequence>PFHGVGNFEFMEIALEASLNRKQVDALLDLIGCVAKGATRVTLKNDIKFCKACDAAVAELTPVR</sequence>
<protein>
    <submittedName>
        <fullName evidence="1">Uncharacterized protein</fullName>
    </submittedName>
</protein>
<dbReference type="EMBL" id="KN831948">
    <property type="protein sequence ID" value="KIO11982.1"/>
    <property type="molecule type" value="Genomic_DNA"/>
</dbReference>
<evidence type="ECO:0000313" key="2">
    <source>
        <dbReference type="Proteomes" id="UP000054217"/>
    </source>
</evidence>
<dbReference type="HOGENOM" id="CLU_190890_1_0_1"/>
<dbReference type="OrthoDB" id="3239511at2759"/>
<name>A0A0C3KR25_PISTI</name>